<evidence type="ECO:0000256" key="1">
    <source>
        <dbReference type="SAM" id="Phobius"/>
    </source>
</evidence>
<dbReference type="AlphaFoldDB" id="A0A2M4D0A4"/>
<dbReference type="EMBL" id="GGFL01006832">
    <property type="protein sequence ID" value="MBW71010.1"/>
    <property type="molecule type" value="Transcribed_RNA"/>
</dbReference>
<name>A0A2M4D0A4_ANODA</name>
<keyword evidence="1" id="KW-0812">Transmembrane</keyword>
<feature type="transmembrane region" description="Helical" evidence="1">
    <location>
        <begin position="12"/>
        <end position="33"/>
    </location>
</feature>
<evidence type="ECO:0000313" key="2">
    <source>
        <dbReference type="EMBL" id="MBW71010.1"/>
    </source>
</evidence>
<sequence>MSARGSRGGKGGLRFLCVFFRLCCVYGLVSFGLNSYKCPDFGPNVCVWFVGIVTPLITILSFLGLPGFPFPMALPLSYR</sequence>
<keyword evidence="1" id="KW-1133">Transmembrane helix</keyword>
<reference evidence="2" key="1">
    <citation type="submission" date="2018-01" db="EMBL/GenBank/DDBJ databases">
        <title>An insight into the sialome of Amazonian anophelines.</title>
        <authorList>
            <person name="Ribeiro J.M."/>
            <person name="Scarpassa V."/>
            <person name="Calvo E."/>
        </authorList>
    </citation>
    <scope>NUCLEOTIDE SEQUENCE</scope>
</reference>
<proteinExistence type="predicted"/>
<feature type="transmembrane region" description="Helical" evidence="1">
    <location>
        <begin position="45"/>
        <end position="70"/>
    </location>
</feature>
<organism evidence="2">
    <name type="scientific">Anopheles darlingi</name>
    <name type="common">Mosquito</name>
    <dbReference type="NCBI Taxonomy" id="43151"/>
    <lineage>
        <taxon>Eukaryota</taxon>
        <taxon>Metazoa</taxon>
        <taxon>Ecdysozoa</taxon>
        <taxon>Arthropoda</taxon>
        <taxon>Hexapoda</taxon>
        <taxon>Insecta</taxon>
        <taxon>Pterygota</taxon>
        <taxon>Neoptera</taxon>
        <taxon>Endopterygota</taxon>
        <taxon>Diptera</taxon>
        <taxon>Nematocera</taxon>
        <taxon>Culicoidea</taxon>
        <taxon>Culicidae</taxon>
        <taxon>Anophelinae</taxon>
        <taxon>Anopheles</taxon>
    </lineage>
</organism>
<accession>A0A2M4D0A4</accession>
<protein>
    <submittedName>
        <fullName evidence="2">Uncharacterized protein</fullName>
    </submittedName>
</protein>
<keyword evidence="1" id="KW-0472">Membrane</keyword>